<protein>
    <submittedName>
        <fullName evidence="10">Rieske 2Fe-2S domain-containing protein</fullName>
    </submittedName>
</protein>
<dbReference type="InterPro" id="IPR001663">
    <property type="entry name" value="Rng_hydr_dOase-A"/>
</dbReference>
<dbReference type="Gene3D" id="3.90.380.10">
    <property type="entry name" value="Naphthalene 1,2-dioxygenase Alpha Subunit, Chain A, domain 1"/>
    <property type="match status" value="1"/>
</dbReference>
<keyword evidence="7" id="KW-0411">Iron-sulfur</keyword>
<dbReference type="Gene3D" id="2.102.10.10">
    <property type="entry name" value="Rieske [2Fe-2S] iron-sulphur domain"/>
    <property type="match status" value="1"/>
</dbReference>
<keyword evidence="3" id="KW-0479">Metal-binding</keyword>
<evidence type="ECO:0000256" key="3">
    <source>
        <dbReference type="ARBA" id="ARBA00022723"/>
    </source>
</evidence>
<evidence type="ECO:0000256" key="8">
    <source>
        <dbReference type="ARBA" id="ARBA00023027"/>
    </source>
</evidence>
<sequence length="416" mass="47242">MQETTSSPVDIHWPTADNSRVPFSVFTDPDLYDREQELIFRGPNWSFVAMELELPATGDYKTTWVGDTPVIVARDSDGQIHCVVNRCAHRGSTLLFDGSGNTEDFTCVYHNWRYDLGGTLRSVAFQHGVKKVGGMPKDFELGKHNLTKARVEVFHGLVFATFSDQTPPLQEYLGERMSRHIARIFNRPVRILGTYSQTLHSNWKLYMENVKDSYHASLLHTFFSTFKLNRLSMEGGVQVDGDGAHHISWSKRGTDSAEGTDYEKAGELRAVLDDFTLADPTLIKSWLEYEDGITHSIQSIFPTFVLQQIQNSLAVRVLVPRSVDKSELYWIMFGYEDDTPEQFDMRMRQSNLIGPAGLVSLEDGIVGNFIQRGIRRETQHSSVLEMGGREVEDQQSRVSEAAVRGFWQAYRTRLGL</sequence>
<dbReference type="Pfam" id="PF00355">
    <property type="entry name" value="Rieske"/>
    <property type="match status" value="1"/>
</dbReference>
<dbReference type="GO" id="GO:0005506">
    <property type="term" value="F:iron ion binding"/>
    <property type="evidence" value="ECO:0007669"/>
    <property type="project" value="InterPro"/>
</dbReference>
<keyword evidence="8" id="KW-0520">NAD</keyword>
<dbReference type="GO" id="GO:0051213">
    <property type="term" value="F:dioxygenase activity"/>
    <property type="evidence" value="ECO:0007669"/>
    <property type="project" value="UniProtKB-KW"/>
</dbReference>
<dbReference type="PROSITE" id="PS51296">
    <property type="entry name" value="RIESKE"/>
    <property type="match status" value="1"/>
</dbReference>
<dbReference type="PANTHER" id="PTHR43756:SF1">
    <property type="entry name" value="3-PHENYLPROPIONATE_CINNAMIC ACID DIOXYGENASE SUBUNIT ALPHA"/>
    <property type="match status" value="1"/>
</dbReference>
<evidence type="ECO:0000256" key="1">
    <source>
        <dbReference type="ARBA" id="ARBA00008751"/>
    </source>
</evidence>
<evidence type="ECO:0000256" key="2">
    <source>
        <dbReference type="ARBA" id="ARBA00022714"/>
    </source>
</evidence>
<dbReference type="InterPro" id="IPR036922">
    <property type="entry name" value="Rieske_2Fe-2S_sf"/>
</dbReference>
<gene>
    <name evidence="10" type="ORF">JI739_20070</name>
</gene>
<keyword evidence="6" id="KW-0408">Iron</keyword>
<dbReference type="RefSeq" id="WP_201685758.1">
    <property type="nucleotide sequence ID" value="NZ_JAEQNA010000009.1"/>
</dbReference>
<reference evidence="10" key="1">
    <citation type="submission" date="2021-01" db="EMBL/GenBank/DDBJ databases">
        <title>Ramlibacter sp. strain AW1 16S ribosomal RNA gene Genome sequencing and assembly.</title>
        <authorList>
            <person name="Kang M."/>
        </authorList>
    </citation>
    <scope>NUCLEOTIDE SEQUENCE</scope>
    <source>
        <strain evidence="10">AW1</strain>
    </source>
</reference>
<evidence type="ECO:0000256" key="4">
    <source>
        <dbReference type="ARBA" id="ARBA00022964"/>
    </source>
</evidence>
<dbReference type="Proteomes" id="UP000613011">
    <property type="component" value="Unassembled WGS sequence"/>
</dbReference>
<dbReference type="PANTHER" id="PTHR43756">
    <property type="entry name" value="CHOLINE MONOOXYGENASE, CHLOROPLASTIC"/>
    <property type="match status" value="1"/>
</dbReference>
<keyword evidence="4" id="KW-0223">Dioxygenase</keyword>
<keyword evidence="11" id="KW-1185">Reference proteome</keyword>
<keyword evidence="2" id="KW-0001">2Fe-2S</keyword>
<evidence type="ECO:0000313" key="10">
    <source>
        <dbReference type="EMBL" id="MBL0422641.1"/>
    </source>
</evidence>
<evidence type="ECO:0000259" key="9">
    <source>
        <dbReference type="PROSITE" id="PS51296"/>
    </source>
</evidence>
<evidence type="ECO:0000256" key="6">
    <source>
        <dbReference type="ARBA" id="ARBA00023004"/>
    </source>
</evidence>
<evidence type="ECO:0000256" key="7">
    <source>
        <dbReference type="ARBA" id="ARBA00023014"/>
    </source>
</evidence>
<name>A0A936ZS38_9BURK</name>
<proteinExistence type="inferred from homology"/>
<dbReference type="Pfam" id="PF00848">
    <property type="entry name" value="Ring_hydroxyl_A"/>
    <property type="match status" value="1"/>
</dbReference>
<dbReference type="GO" id="GO:0051537">
    <property type="term" value="F:2 iron, 2 sulfur cluster binding"/>
    <property type="evidence" value="ECO:0007669"/>
    <property type="project" value="UniProtKB-KW"/>
</dbReference>
<dbReference type="InterPro" id="IPR015879">
    <property type="entry name" value="Ring_hydroxy_dOase_asu_C_dom"/>
</dbReference>
<dbReference type="SUPFAM" id="SSF55961">
    <property type="entry name" value="Bet v1-like"/>
    <property type="match status" value="1"/>
</dbReference>
<dbReference type="InterPro" id="IPR017941">
    <property type="entry name" value="Rieske_2Fe-2S"/>
</dbReference>
<evidence type="ECO:0000313" key="11">
    <source>
        <dbReference type="Proteomes" id="UP000613011"/>
    </source>
</evidence>
<dbReference type="PROSITE" id="PS00570">
    <property type="entry name" value="RING_HYDROXYL_ALPHA"/>
    <property type="match status" value="1"/>
</dbReference>
<dbReference type="AlphaFoldDB" id="A0A936ZS38"/>
<dbReference type="PRINTS" id="PR00090">
    <property type="entry name" value="RNGDIOXGNASE"/>
</dbReference>
<comment type="similarity">
    <text evidence="1">Belongs to the bacterial ring-hydroxylating dioxygenase alpha subunit family.</text>
</comment>
<dbReference type="EMBL" id="JAEQNA010000009">
    <property type="protein sequence ID" value="MBL0422641.1"/>
    <property type="molecule type" value="Genomic_DNA"/>
</dbReference>
<feature type="domain" description="Rieske" evidence="9">
    <location>
        <begin position="45"/>
        <end position="160"/>
    </location>
</feature>
<dbReference type="InterPro" id="IPR015881">
    <property type="entry name" value="ARHD_Rieske_2Fe_2S"/>
</dbReference>
<accession>A0A936ZS38</accession>
<dbReference type="SUPFAM" id="SSF50022">
    <property type="entry name" value="ISP domain"/>
    <property type="match status" value="1"/>
</dbReference>
<keyword evidence="5" id="KW-0560">Oxidoreductase</keyword>
<comment type="caution">
    <text evidence="10">The sequence shown here is derived from an EMBL/GenBank/DDBJ whole genome shotgun (WGS) entry which is preliminary data.</text>
</comment>
<evidence type="ECO:0000256" key="5">
    <source>
        <dbReference type="ARBA" id="ARBA00023002"/>
    </source>
</evidence>
<organism evidence="10 11">
    <name type="scientific">Ramlibacter aurantiacus</name>
    <dbReference type="NCBI Taxonomy" id="2801330"/>
    <lineage>
        <taxon>Bacteria</taxon>
        <taxon>Pseudomonadati</taxon>
        <taxon>Pseudomonadota</taxon>
        <taxon>Betaproteobacteria</taxon>
        <taxon>Burkholderiales</taxon>
        <taxon>Comamonadaceae</taxon>
        <taxon>Ramlibacter</taxon>
    </lineage>
</organism>